<reference evidence="2 3" key="1">
    <citation type="submission" date="2018-05" db="EMBL/GenBank/DDBJ databases">
        <title>Genomic Encyclopedia of Type Strains, Phase IV (KMG-IV): sequencing the most valuable type-strain genomes for metagenomic binning, comparative biology and taxonomic classification.</title>
        <authorList>
            <person name="Goeker M."/>
        </authorList>
    </citation>
    <scope>NUCLEOTIDE SEQUENCE [LARGE SCALE GENOMIC DNA]</scope>
    <source>
        <strain evidence="2 3">DSM 23606</strain>
    </source>
</reference>
<gene>
    <name evidence="2" type="ORF">C7443_102403</name>
</gene>
<keyword evidence="3" id="KW-1185">Reference proteome</keyword>
<organism evidence="2 3">
    <name type="scientific">Plasticicumulans acidivorans</name>
    <dbReference type="NCBI Taxonomy" id="886464"/>
    <lineage>
        <taxon>Bacteria</taxon>
        <taxon>Pseudomonadati</taxon>
        <taxon>Pseudomonadota</taxon>
        <taxon>Gammaproteobacteria</taxon>
        <taxon>Candidatus Competibacteraceae</taxon>
        <taxon>Plasticicumulans</taxon>
    </lineage>
</organism>
<sequence length="186" mass="21098">MDRDVAASARGEPVGRRRDQLARFCTPPSGHALYALLDGAVVGELPQRLVAAAGEYVCLYRGELVAELAAVAPYLLRLDSAPAWRDRVFDHWGEHWGVLLTSRAGLRALRDHCRRLLLIRGPGQRSYYMRFYDPRVFPLLAASFDTRQLRELFGPIEYFWCEDSATQVRRYQLEAGRITSSSTRLG</sequence>
<dbReference type="Proteomes" id="UP000246569">
    <property type="component" value="Unassembled WGS sequence"/>
</dbReference>
<evidence type="ECO:0000259" key="1">
    <source>
        <dbReference type="Pfam" id="PF13503"/>
    </source>
</evidence>
<dbReference type="InterPro" id="IPR025391">
    <property type="entry name" value="DUF4123"/>
</dbReference>
<name>A0A317MYJ8_9GAMM</name>
<dbReference type="EMBL" id="QGTJ01000002">
    <property type="protein sequence ID" value="PWV64750.1"/>
    <property type="molecule type" value="Genomic_DNA"/>
</dbReference>
<proteinExistence type="predicted"/>
<evidence type="ECO:0000313" key="2">
    <source>
        <dbReference type="EMBL" id="PWV64750.1"/>
    </source>
</evidence>
<dbReference type="AlphaFoldDB" id="A0A317MYJ8"/>
<dbReference type="RefSeq" id="WP_170123492.1">
    <property type="nucleotide sequence ID" value="NZ_QGTJ01000002.1"/>
</dbReference>
<accession>A0A317MYJ8</accession>
<evidence type="ECO:0000313" key="3">
    <source>
        <dbReference type="Proteomes" id="UP000246569"/>
    </source>
</evidence>
<feature type="domain" description="DUF4123" evidence="1">
    <location>
        <begin position="33"/>
        <end position="150"/>
    </location>
</feature>
<dbReference type="Pfam" id="PF13503">
    <property type="entry name" value="DUF4123"/>
    <property type="match status" value="1"/>
</dbReference>
<comment type="caution">
    <text evidence="2">The sequence shown here is derived from an EMBL/GenBank/DDBJ whole genome shotgun (WGS) entry which is preliminary data.</text>
</comment>
<protein>
    <submittedName>
        <fullName evidence="2">Uncharacterized protein DUF4123</fullName>
    </submittedName>
</protein>